<dbReference type="Gene3D" id="3.30.565.10">
    <property type="entry name" value="Histidine kinase-like ATPase, C-terminal domain"/>
    <property type="match status" value="1"/>
</dbReference>
<dbReference type="GO" id="GO:0005524">
    <property type="term" value="F:ATP binding"/>
    <property type="evidence" value="ECO:0007669"/>
    <property type="project" value="UniProtKB-KW"/>
</dbReference>
<feature type="transmembrane region" description="Helical" evidence="15">
    <location>
        <begin position="293"/>
        <end position="311"/>
    </location>
</feature>
<dbReference type="GO" id="GO:0000155">
    <property type="term" value="F:phosphorelay sensor kinase activity"/>
    <property type="evidence" value="ECO:0007669"/>
    <property type="project" value="InterPro"/>
</dbReference>
<feature type="transmembrane region" description="Helical" evidence="15">
    <location>
        <begin position="361"/>
        <end position="381"/>
    </location>
</feature>
<comment type="similarity">
    <text evidence="3 15">Belongs to the ammonia transporter channel (TC 1.A.11.2) family.</text>
</comment>
<dbReference type="CDD" id="cd00082">
    <property type="entry name" value="HisKA"/>
    <property type="match status" value="1"/>
</dbReference>
<evidence type="ECO:0000256" key="11">
    <source>
        <dbReference type="ARBA" id="ARBA00022989"/>
    </source>
</evidence>
<evidence type="ECO:0000313" key="17">
    <source>
        <dbReference type="EMBL" id="ABS63047.1"/>
    </source>
</evidence>
<evidence type="ECO:0000256" key="13">
    <source>
        <dbReference type="ARBA" id="ARBA00023136"/>
    </source>
</evidence>
<dbReference type="SUPFAM" id="SSF47384">
    <property type="entry name" value="Homodimeric domain of signal transducing histidine kinase"/>
    <property type="match status" value="1"/>
</dbReference>
<dbReference type="InterPro" id="IPR036890">
    <property type="entry name" value="HATPase_C_sf"/>
</dbReference>
<feature type="transmembrane region" description="Helical" evidence="15">
    <location>
        <begin position="271"/>
        <end position="287"/>
    </location>
</feature>
<comment type="catalytic activity">
    <reaction evidence="1">
        <text>ATP + protein L-histidine = ADP + protein N-phospho-L-histidine.</text>
        <dbReference type="EC" id="2.7.13.3"/>
    </reaction>
</comment>
<keyword evidence="6" id="KW-0808">Transferase</keyword>
<evidence type="ECO:0000256" key="6">
    <source>
        <dbReference type="ARBA" id="ARBA00022679"/>
    </source>
</evidence>
<evidence type="ECO:0000313" key="18">
    <source>
        <dbReference type="Proteomes" id="UP000006377"/>
    </source>
</evidence>
<dbReference type="GO" id="GO:0005886">
    <property type="term" value="C:plasma membrane"/>
    <property type="evidence" value="ECO:0007669"/>
    <property type="project" value="UniProtKB-SubCell"/>
</dbReference>
<dbReference type="InterPro" id="IPR001905">
    <property type="entry name" value="Ammonium_transpt"/>
</dbReference>
<dbReference type="SMART" id="SM00387">
    <property type="entry name" value="HATPase_c"/>
    <property type="match status" value="1"/>
</dbReference>
<dbReference type="EMBL" id="CP000774">
    <property type="protein sequence ID" value="ABS63047.1"/>
    <property type="molecule type" value="Genomic_DNA"/>
</dbReference>
<keyword evidence="12" id="KW-0902">Two-component regulatory system</keyword>
<accession>A7HT14</accession>
<dbReference type="OrthoDB" id="9814202at2"/>
<feature type="domain" description="Histidine kinase" evidence="16">
    <location>
        <begin position="485"/>
        <end position="707"/>
    </location>
</feature>
<dbReference type="InterPro" id="IPR004358">
    <property type="entry name" value="Sig_transdc_His_kin-like_C"/>
</dbReference>
<organism evidence="17 18">
    <name type="scientific">Parvibaculum lavamentivorans (strain DS-1 / DSM 13023 / NCIMB 13966)</name>
    <dbReference type="NCBI Taxonomy" id="402881"/>
    <lineage>
        <taxon>Bacteria</taxon>
        <taxon>Pseudomonadati</taxon>
        <taxon>Pseudomonadota</taxon>
        <taxon>Alphaproteobacteria</taxon>
        <taxon>Hyphomicrobiales</taxon>
        <taxon>Parvibaculaceae</taxon>
        <taxon>Parvibaculum</taxon>
    </lineage>
</organism>
<dbReference type="InterPro" id="IPR003661">
    <property type="entry name" value="HisK_dim/P_dom"/>
</dbReference>
<feature type="transmembrane region" description="Helical" evidence="15">
    <location>
        <begin position="209"/>
        <end position="232"/>
    </location>
</feature>
<dbReference type="PANTHER" id="PTHR11730">
    <property type="entry name" value="AMMONIUM TRANSPORTER"/>
    <property type="match status" value="1"/>
</dbReference>
<evidence type="ECO:0000256" key="4">
    <source>
        <dbReference type="ARBA" id="ARBA00022448"/>
    </source>
</evidence>
<keyword evidence="9 17" id="KW-0418">Kinase</keyword>
<feature type="transmembrane region" description="Helical" evidence="15">
    <location>
        <begin position="167"/>
        <end position="188"/>
    </location>
</feature>
<keyword evidence="4 15" id="KW-0813">Transport</keyword>
<dbReference type="eggNOG" id="COG0004">
    <property type="taxonomic scope" value="Bacteria"/>
</dbReference>
<dbReference type="SUPFAM" id="SSF111352">
    <property type="entry name" value="Ammonium transporter"/>
    <property type="match status" value="1"/>
</dbReference>
<dbReference type="SUPFAM" id="SSF55874">
    <property type="entry name" value="ATPase domain of HSP90 chaperone/DNA topoisomerase II/histidine kinase"/>
    <property type="match status" value="1"/>
</dbReference>
<protein>
    <recommendedName>
        <fullName evidence="15">Ammonium transporter</fullName>
    </recommendedName>
</protein>
<gene>
    <name evidence="17" type="ordered locus">Plav_1427</name>
</gene>
<dbReference type="PRINTS" id="PR00344">
    <property type="entry name" value="BCTRLSENSOR"/>
</dbReference>
<evidence type="ECO:0000256" key="8">
    <source>
        <dbReference type="ARBA" id="ARBA00022741"/>
    </source>
</evidence>
<dbReference type="InterPro" id="IPR029020">
    <property type="entry name" value="Ammonium/urea_transptr"/>
</dbReference>
<dbReference type="Pfam" id="PF00909">
    <property type="entry name" value="Ammonium_transp"/>
    <property type="match status" value="1"/>
</dbReference>
<dbReference type="GO" id="GO:0008519">
    <property type="term" value="F:ammonium channel activity"/>
    <property type="evidence" value="ECO:0007669"/>
    <property type="project" value="InterPro"/>
</dbReference>
<keyword evidence="14 15" id="KW-0924">Ammonia transport</keyword>
<evidence type="ECO:0000256" key="5">
    <source>
        <dbReference type="ARBA" id="ARBA00022553"/>
    </source>
</evidence>
<dbReference type="Pfam" id="PF02518">
    <property type="entry name" value="HATPase_c"/>
    <property type="match status" value="1"/>
</dbReference>
<keyword evidence="10" id="KW-0067">ATP-binding</keyword>
<dbReference type="InterPro" id="IPR024041">
    <property type="entry name" value="NH4_transpt_AmtB-like_dom"/>
</dbReference>
<keyword evidence="8" id="KW-0547">Nucleotide-binding</keyword>
<evidence type="ECO:0000256" key="12">
    <source>
        <dbReference type="ARBA" id="ARBA00023012"/>
    </source>
</evidence>
<dbReference type="AlphaFoldDB" id="A7HT14"/>
<feature type="transmembrane region" description="Helical" evidence="15">
    <location>
        <begin position="238"/>
        <end position="259"/>
    </location>
</feature>
<dbReference type="HOGENOM" id="CLU_000445_33_6_5"/>
<dbReference type="PROSITE" id="PS50109">
    <property type="entry name" value="HIS_KIN"/>
    <property type="match status" value="1"/>
</dbReference>
<dbReference type="Gene3D" id="1.10.3430.10">
    <property type="entry name" value="Ammonium transporter AmtB like domains"/>
    <property type="match status" value="1"/>
</dbReference>
<dbReference type="Gene3D" id="1.10.287.130">
    <property type="match status" value="1"/>
</dbReference>
<dbReference type="KEGG" id="pla:Plav_1427"/>
<dbReference type="InterPro" id="IPR005467">
    <property type="entry name" value="His_kinase_dom"/>
</dbReference>
<keyword evidence="13 15" id="KW-0472">Membrane</keyword>
<keyword evidence="11 15" id="KW-1133">Transmembrane helix</keyword>
<feature type="transmembrane region" description="Helical" evidence="15">
    <location>
        <begin position="95"/>
        <end position="119"/>
    </location>
</feature>
<evidence type="ECO:0000256" key="9">
    <source>
        <dbReference type="ARBA" id="ARBA00022777"/>
    </source>
</evidence>
<dbReference type="Proteomes" id="UP000006377">
    <property type="component" value="Chromosome"/>
</dbReference>
<dbReference type="NCBIfam" id="TIGR00836">
    <property type="entry name" value="amt"/>
    <property type="match status" value="1"/>
</dbReference>
<keyword evidence="18" id="KW-1185">Reference proteome</keyword>
<dbReference type="eggNOG" id="COG2205">
    <property type="taxonomic scope" value="Bacteria"/>
</dbReference>
<keyword evidence="5" id="KW-0597">Phosphoprotein</keyword>
<feature type="transmembrane region" description="Helical" evidence="15">
    <location>
        <begin position="12"/>
        <end position="30"/>
    </location>
</feature>
<dbReference type="PANTHER" id="PTHR11730:SF6">
    <property type="entry name" value="AMMONIUM TRANSPORTER"/>
    <property type="match status" value="1"/>
</dbReference>
<dbReference type="SMART" id="SM00388">
    <property type="entry name" value="HisKA"/>
    <property type="match status" value="1"/>
</dbReference>
<feature type="transmembrane region" description="Helical" evidence="15">
    <location>
        <begin position="323"/>
        <end position="341"/>
    </location>
</feature>
<dbReference type="InterPro" id="IPR036097">
    <property type="entry name" value="HisK_dim/P_sf"/>
</dbReference>
<sequence length="717" mass="76963">MGSAAQSIDTIWVLICTILVILMQAGFTCLESGLVRAKNSINVAVKNVMDFCVAGLGFWLVGFGLMFGFSIGGFFGSTNFAFNGPSAGASPELAWVMVFFFFQLAFCSTSTTIVAGAVAERMNFHGYLITAAVLSMLIYPVFGHWAWGGVLSGEAAGWLELKGFIDFAGSTVVHSIGGWIALAAILVIGPRIGRFGPGGRRIEPHDMPMATLGMFLLWIGWFGFNGGSTLALNTSVPYILVHTMLAAAAGGVAVMGLSWARSGLPDVQHTLNGILAGLVAITANCHIVDMNTAVLIGIGGGIVCFLASELLERLHIDDAVDAVPVHLAAGIWGTLAVALFGDVSLFPNGHSRFDQFLVQAQGVLAAGVFAFGVAFVVLTIVNRFLSLRVSADAERIGLNVVEHGASSALLDVLGAMEAQASRGDFSKPVHVEPFTEAGEMATRYNLVLDKFNSEVRKREQTANDLRDARDVAELANASKSQFLANMSHELRTPLNAIIGFSEVMNGELFGPIENERYKDYVGDIHKSSSHLLSLINDILDLSKIEADRYELYEEELDVMDVVASCERMMRHRADEAGVALKVTVEDELPLLMADKRALRQIVLNLVSNAVKFTPKGGLIQLGAFMEPDGRMAFRVADTGVGMSKKDIPIALEPFRQIGKDSNVYSTEGTGLGLPLTRALARLHGASLVIESEPGEGTTITIRMPYSRVLQTAVRRIA</sequence>
<dbReference type="GO" id="GO:0097272">
    <property type="term" value="P:ammonium homeostasis"/>
    <property type="evidence" value="ECO:0007669"/>
    <property type="project" value="TreeGrafter"/>
</dbReference>
<evidence type="ECO:0000256" key="1">
    <source>
        <dbReference type="ARBA" id="ARBA00000085"/>
    </source>
</evidence>
<dbReference type="InterPro" id="IPR018047">
    <property type="entry name" value="Ammonium_transpt_CS"/>
</dbReference>
<dbReference type="PROSITE" id="PS01219">
    <property type="entry name" value="AMMONIUM_TRANSP"/>
    <property type="match status" value="1"/>
</dbReference>
<dbReference type="FunFam" id="1.10.287.130:FF:000038">
    <property type="entry name" value="Sensory transduction histidine kinase"/>
    <property type="match status" value="1"/>
</dbReference>
<dbReference type="STRING" id="402881.Plav_1427"/>
<dbReference type="Pfam" id="PF00512">
    <property type="entry name" value="HisKA"/>
    <property type="match status" value="1"/>
</dbReference>
<comment type="subcellular location">
    <subcellularLocation>
        <location evidence="15">Cell membrane</location>
        <topology evidence="15">Multi-pass membrane protein</topology>
    </subcellularLocation>
    <subcellularLocation>
        <location evidence="2">Membrane</location>
        <topology evidence="2">Multi-pass membrane protein</topology>
    </subcellularLocation>
</comment>
<name>A7HT14_PARL1</name>
<keyword evidence="7 15" id="KW-0812">Transmembrane</keyword>
<proteinExistence type="inferred from homology"/>
<evidence type="ECO:0000256" key="10">
    <source>
        <dbReference type="ARBA" id="ARBA00022840"/>
    </source>
</evidence>
<reference evidence="17 18" key="1">
    <citation type="journal article" date="2011" name="Stand. Genomic Sci.">
        <title>Complete genome sequence of Parvibaculum lavamentivorans type strain (DS-1(T)).</title>
        <authorList>
            <person name="Schleheck D."/>
            <person name="Weiss M."/>
            <person name="Pitluck S."/>
            <person name="Bruce D."/>
            <person name="Land M.L."/>
            <person name="Han S."/>
            <person name="Saunders E."/>
            <person name="Tapia R."/>
            <person name="Detter C."/>
            <person name="Brettin T."/>
            <person name="Han J."/>
            <person name="Woyke T."/>
            <person name="Goodwin L."/>
            <person name="Pennacchio L."/>
            <person name="Nolan M."/>
            <person name="Cook A.M."/>
            <person name="Kjelleberg S."/>
            <person name="Thomas T."/>
        </authorList>
    </citation>
    <scope>NUCLEOTIDE SEQUENCE [LARGE SCALE GENOMIC DNA]</scope>
    <source>
        <strain evidence="18">DS-1 / DSM 13023 / NCIMB 13966</strain>
    </source>
</reference>
<feature type="transmembrane region" description="Helical" evidence="15">
    <location>
        <begin position="126"/>
        <end position="147"/>
    </location>
</feature>
<evidence type="ECO:0000256" key="15">
    <source>
        <dbReference type="RuleBase" id="RU362002"/>
    </source>
</evidence>
<evidence type="ECO:0000256" key="3">
    <source>
        <dbReference type="ARBA" id="ARBA00005887"/>
    </source>
</evidence>
<evidence type="ECO:0000256" key="14">
    <source>
        <dbReference type="ARBA" id="ARBA00023177"/>
    </source>
</evidence>
<dbReference type="RefSeq" id="WP_012110324.1">
    <property type="nucleotide sequence ID" value="NC_009719.1"/>
</dbReference>
<feature type="transmembrane region" description="Helical" evidence="15">
    <location>
        <begin position="51"/>
        <end position="75"/>
    </location>
</feature>
<evidence type="ECO:0000256" key="2">
    <source>
        <dbReference type="ARBA" id="ARBA00004141"/>
    </source>
</evidence>
<dbReference type="InterPro" id="IPR003594">
    <property type="entry name" value="HATPase_dom"/>
</dbReference>
<evidence type="ECO:0000256" key="7">
    <source>
        <dbReference type="ARBA" id="ARBA00022692"/>
    </source>
</evidence>
<evidence type="ECO:0000259" key="16">
    <source>
        <dbReference type="PROSITE" id="PS50109"/>
    </source>
</evidence>